<accession>A0A3A9AD34</accession>
<dbReference type="Pfam" id="PF24391">
    <property type="entry name" value="HD-CE"/>
    <property type="match status" value="1"/>
</dbReference>
<dbReference type="Proteomes" id="UP000280696">
    <property type="component" value="Unassembled WGS sequence"/>
</dbReference>
<evidence type="ECO:0000313" key="3">
    <source>
        <dbReference type="Proteomes" id="UP000280696"/>
    </source>
</evidence>
<feature type="domain" description="HD-CE" evidence="1">
    <location>
        <begin position="45"/>
        <end position="115"/>
    </location>
</feature>
<dbReference type="EMBL" id="RAYQ01000023">
    <property type="protein sequence ID" value="RKI89369.1"/>
    <property type="molecule type" value="Genomic_DNA"/>
</dbReference>
<evidence type="ECO:0000259" key="1">
    <source>
        <dbReference type="Pfam" id="PF24391"/>
    </source>
</evidence>
<dbReference type="OrthoDB" id="1837345at2"/>
<name>A0A3A9AD34_9FIRM</name>
<reference evidence="2 3" key="1">
    <citation type="submission" date="2018-09" db="EMBL/GenBank/DDBJ databases">
        <title>Murine metabolic-syndrome-specific gut microbial biobank.</title>
        <authorList>
            <person name="Liu C."/>
        </authorList>
    </citation>
    <scope>NUCLEOTIDE SEQUENCE [LARGE SCALE GENOMIC DNA]</scope>
    <source>
        <strain evidence="2 3">0.1xD8-82</strain>
    </source>
</reference>
<gene>
    <name evidence="2" type="ORF">D7V94_18100</name>
</gene>
<dbReference type="InterPro" id="IPR056471">
    <property type="entry name" value="HD-CE"/>
</dbReference>
<comment type="caution">
    <text evidence="2">The sequence shown here is derived from an EMBL/GenBank/DDBJ whole genome shotgun (WGS) entry which is preliminary data.</text>
</comment>
<sequence>MKIKEQIENLIKLLEDEKATNLWEVCKKIIDAVIPHNKLIIAQMSNYDMHDETHSEKVLEIIEEILGAKITELTFYELVLIYMSAYLHDSAMAMAEWEYNVLRAVEGTDQLHENILAFYIGNDFKPVHKFSEALKIVSENKEKIINYDTAQNYIFMQENEEKLLNFLAELVCDYEEFRNGYIESLRQFEQSFSDYYSNFPHSKPAENL</sequence>
<keyword evidence="3" id="KW-1185">Reference proteome</keyword>
<dbReference type="RefSeq" id="WP_120471711.1">
    <property type="nucleotide sequence ID" value="NZ_RAYQ01000023.1"/>
</dbReference>
<dbReference type="AlphaFoldDB" id="A0A3A9AD34"/>
<evidence type="ECO:0000313" key="2">
    <source>
        <dbReference type="EMBL" id="RKI89369.1"/>
    </source>
</evidence>
<organism evidence="2 3">
    <name type="scientific">Parablautia intestinalis</name>
    <dbReference type="NCBI Taxonomy" id="2320100"/>
    <lineage>
        <taxon>Bacteria</taxon>
        <taxon>Bacillati</taxon>
        <taxon>Bacillota</taxon>
        <taxon>Clostridia</taxon>
        <taxon>Lachnospirales</taxon>
        <taxon>Lachnospiraceae</taxon>
        <taxon>Parablautia</taxon>
    </lineage>
</organism>
<proteinExistence type="predicted"/>
<protein>
    <recommendedName>
        <fullName evidence="1">HD-CE domain-containing protein</fullName>
    </recommendedName>
</protein>